<protein>
    <submittedName>
        <fullName evidence="2">RNA methyltransferase</fullName>
    </submittedName>
</protein>
<reference evidence="2" key="1">
    <citation type="journal article" date="2020" name="mSystems">
        <title>Genome- and Community-Level Interaction Insights into Carbon Utilization and Element Cycling Functions of Hydrothermarchaeota in Hydrothermal Sediment.</title>
        <authorList>
            <person name="Zhou Z."/>
            <person name="Liu Y."/>
            <person name="Xu W."/>
            <person name="Pan J."/>
            <person name="Luo Z.H."/>
            <person name="Li M."/>
        </authorList>
    </citation>
    <scope>NUCLEOTIDE SEQUENCE [LARGE SCALE GENOMIC DNA]</scope>
    <source>
        <strain evidence="2">SpSt-456</strain>
    </source>
</reference>
<dbReference type="Gene3D" id="3.40.1280.10">
    <property type="match status" value="1"/>
</dbReference>
<evidence type="ECO:0000259" key="1">
    <source>
        <dbReference type="Pfam" id="PF09936"/>
    </source>
</evidence>
<dbReference type="InterPro" id="IPR019230">
    <property type="entry name" value="RNA_MeTrfase_C_dom"/>
</dbReference>
<sequence length="199" mass="22135">MSAPGTLKEPVLYLALVHAPVRNRRGEEIAAAITNLDLHDLARLACTYDLPACYVVTPLQDQQELAHRLMHHWLHGVGSRLHPDRERALRRLRVRATLEDVVADVERECGRAPFLWATSARSSGADVEPAEARLILETTGRPGVMVLGTGWGLAERVWRLCHGTLRPVEGRSDYNHLSVRCAAAVLVDRFFRDSSPPAL</sequence>
<dbReference type="GO" id="GO:0032259">
    <property type="term" value="P:methylation"/>
    <property type="evidence" value="ECO:0007669"/>
    <property type="project" value="UniProtKB-KW"/>
</dbReference>
<organism evidence="2">
    <name type="scientific">Desulfacinum infernum</name>
    <dbReference type="NCBI Taxonomy" id="35837"/>
    <lineage>
        <taxon>Bacteria</taxon>
        <taxon>Pseudomonadati</taxon>
        <taxon>Thermodesulfobacteriota</taxon>
        <taxon>Syntrophobacteria</taxon>
        <taxon>Syntrophobacterales</taxon>
        <taxon>Syntrophobacteraceae</taxon>
        <taxon>Desulfacinum</taxon>
    </lineage>
</organism>
<dbReference type="Pfam" id="PF09936">
    <property type="entry name" value="Methyltrn_RNA_4"/>
    <property type="match status" value="1"/>
</dbReference>
<evidence type="ECO:0000313" key="2">
    <source>
        <dbReference type="EMBL" id="HFK96102.1"/>
    </source>
</evidence>
<gene>
    <name evidence="2" type="ORF">ENS06_02110</name>
</gene>
<name>A0A832A1T8_9BACT</name>
<keyword evidence="2" id="KW-0489">Methyltransferase</keyword>
<dbReference type="AlphaFoldDB" id="A0A832A1T8"/>
<comment type="caution">
    <text evidence="2">The sequence shown here is derived from an EMBL/GenBank/DDBJ whole genome shotgun (WGS) entry which is preliminary data.</text>
</comment>
<dbReference type="InterPro" id="IPR029026">
    <property type="entry name" value="tRNA_m1G_MTases_N"/>
</dbReference>
<keyword evidence="2" id="KW-0808">Transferase</keyword>
<dbReference type="GO" id="GO:0008168">
    <property type="term" value="F:methyltransferase activity"/>
    <property type="evidence" value="ECO:0007669"/>
    <property type="project" value="UniProtKB-KW"/>
</dbReference>
<dbReference type="EMBL" id="DSTK01000009">
    <property type="protein sequence ID" value="HFK96102.1"/>
    <property type="molecule type" value="Genomic_DNA"/>
</dbReference>
<proteinExistence type="predicted"/>
<accession>A0A832A1T8</accession>
<feature type="domain" description="tRNA (guanine-N(1)-)-methyltransferase C-terminal" evidence="1">
    <location>
        <begin position="12"/>
        <end position="191"/>
    </location>
</feature>